<gene>
    <name evidence="11" type="ORF">SAMN04488132_104146</name>
</gene>
<evidence type="ECO:0000313" key="11">
    <source>
        <dbReference type="EMBL" id="SJZ75562.1"/>
    </source>
</evidence>
<dbReference type="InterPro" id="IPR023828">
    <property type="entry name" value="Peptidase_S8_Ser-AS"/>
</dbReference>
<comment type="similarity">
    <text evidence="1 5">Belongs to the peptidase S8 family.</text>
</comment>
<dbReference type="InterPro" id="IPR036852">
    <property type="entry name" value="Peptidase_S8/S53_dom_sf"/>
</dbReference>
<sequence length="1276" mass="134794">MLKKILLALTCTCGIFYTTHAQVVTNKSVLEESARQFKLKDEVDYARTLSMARQKGWELTVRGRNNTRGVLIGVDAFGFPKYYMSSSNAIAAATTRANQLWPGGSSGLSLSGNSAFLKNKLGIWDGGKVLESHVELKGRVTQKDNPASFEDHPTHVAGTMIATGINPSAKGMAFAMPGIVAYDYTSDIVEMTAEAPNLLLSNHSYSVISGWNYNSSQSRWEFYGRPNENEDYKFGYYSDDAQSLDSIAYNAPFYLIVKSAGNNRNENGPAVGESYYRYNASNQMAAAGARPAGISSNDSYGSITWDCNAKNILTVGAVQGLPGGYNRAQDVVMSSFSSWGPTDDGRIKPDIVADGVSVLSTVAGSTTSYASLSGTSMAAPNATGSLLLLQEYYGKLKSGSFLRSATLKGLAIHTAEEAGAAPGPDYQYGWGLLNVEKAAAVITAAVPSNNAATSAHLLYENVLNNGGSFSIPVIASGKGELRATICWTDVKGDVEKTNVLNNTTRKLVNDLDIRITRGTRTYMPWILDPANPALVATPGDNIIDNVERIDLDSTIAGQTYTITVSHKGTLARGSQAYSLLVSGVGGTAYCASAPASNTGSRIDSVSFNNIKKQNPAGNTSYTNNTNIVTDVEPSQVIPLAVKVGSSDASNANKIVKVFIDYNNNGVFTDAGELVATSGVLSNGALFTANVTTPARLTVGSVSIMRVVVQETSVASDVTSCGTYNNGETQDYRIRVVPASTDVAVSDIVTPLSGDCENASQYVTIRIKNNGTAAQSNIPVALDVKNGATTVATVFSTYKGTIAALSSADFTFQTSFAAVAGTTYTITGTATVTGDQSPANNSLAASISISQRPAGPTGTADICGTSASLTVTNPLTGGNYFWYSSATATSPLATGTTASTTTIPSNNTYYLAKEASANIGPANKLVYTDGGYNNFRGNYVRFNNSVPVILESVRLYIGNPGTIKITVGNLVSTNADGSFRYTILSSTTLDVAATHPNPTPAPIVTAADGSQTTAEVPGNSAVDPGAVFMLNLPVTQTGDHILLVECDKNGATIFRNKNIAGTTTYPQGVPGLMTITGNSAGTDPSAYSPFYYFFYDMKVTTGACVSDRTAITATTVAAPVITQVGDELVCNTATNVQWYLNDVALAGATSQRYKPTQSGSYKVVIGDPLASCPKISNVIAVVVTALPPEVLAQEIKLSVSPNPNNGLFNLSFEVTNKSDLSIEIYNASGQRVYNRSYPGFSGKFSKPIQLTNISSSFYVMKIHHDKKIYTQKILIQR</sequence>
<keyword evidence="6" id="KW-0732">Signal</keyword>
<dbReference type="InterPro" id="IPR051048">
    <property type="entry name" value="Peptidase_S8/S53_subtilisin"/>
</dbReference>
<dbReference type="PANTHER" id="PTHR43399:SF4">
    <property type="entry name" value="CELL WALL-ASSOCIATED PROTEASE"/>
    <property type="match status" value="1"/>
</dbReference>
<keyword evidence="3 5" id="KW-0378">Hydrolase</keyword>
<dbReference type="AlphaFoldDB" id="A0A1T4N8L2"/>
<name>A0A1T4N8L2_9BACT</name>
<dbReference type="Pfam" id="PF19081">
    <property type="entry name" value="Ig_7"/>
    <property type="match status" value="1"/>
</dbReference>
<dbReference type="GO" id="GO:0006508">
    <property type="term" value="P:proteolysis"/>
    <property type="evidence" value="ECO:0007669"/>
    <property type="project" value="UniProtKB-KW"/>
</dbReference>
<dbReference type="SUPFAM" id="SSF52743">
    <property type="entry name" value="Subtilisin-like"/>
    <property type="match status" value="1"/>
</dbReference>
<keyword evidence="4 5" id="KW-0720">Serine protease</keyword>
<feature type="domain" description="GEVED" evidence="10">
    <location>
        <begin position="655"/>
        <end position="733"/>
    </location>
</feature>
<evidence type="ECO:0000259" key="10">
    <source>
        <dbReference type="Pfam" id="PF20009"/>
    </source>
</evidence>
<evidence type="ECO:0000256" key="6">
    <source>
        <dbReference type="SAM" id="SignalP"/>
    </source>
</evidence>
<feature type="domain" description="Peptidase S8/S53" evidence="7">
    <location>
        <begin position="127"/>
        <end position="431"/>
    </location>
</feature>
<dbReference type="RefSeq" id="WP_078831124.1">
    <property type="nucleotide sequence ID" value="NZ_FUWH01000004.1"/>
</dbReference>
<keyword evidence="12" id="KW-1185">Reference proteome</keyword>
<dbReference type="InterPro" id="IPR000209">
    <property type="entry name" value="Peptidase_S8/S53_dom"/>
</dbReference>
<evidence type="ECO:0000259" key="8">
    <source>
        <dbReference type="Pfam" id="PF18962"/>
    </source>
</evidence>
<feature type="domain" description="Ig-like" evidence="9">
    <location>
        <begin position="852"/>
        <end position="913"/>
    </location>
</feature>
<dbReference type="OrthoDB" id="9792152at2"/>
<dbReference type="Gene3D" id="2.60.120.380">
    <property type="match status" value="1"/>
</dbReference>
<dbReference type="GO" id="GO:0004252">
    <property type="term" value="F:serine-type endopeptidase activity"/>
    <property type="evidence" value="ECO:0007669"/>
    <property type="project" value="UniProtKB-UniRule"/>
</dbReference>
<dbReference type="Pfam" id="PF20009">
    <property type="entry name" value="GEVED"/>
    <property type="match status" value="1"/>
</dbReference>
<organism evidence="11 12">
    <name type="scientific">Sediminibacterium ginsengisoli</name>
    <dbReference type="NCBI Taxonomy" id="413434"/>
    <lineage>
        <taxon>Bacteria</taxon>
        <taxon>Pseudomonadati</taxon>
        <taxon>Bacteroidota</taxon>
        <taxon>Chitinophagia</taxon>
        <taxon>Chitinophagales</taxon>
        <taxon>Chitinophagaceae</taxon>
        <taxon>Sediminibacterium</taxon>
    </lineage>
</organism>
<dbReference type="CDD" id="cd04842">
    <property type="entry name" value="Peptidases_S8_Kp43_protease"/>
    <property type="match status" value="1"/>
</dbReference>
<dbReference type="PROSITE" id="PS51892">
    <property type="entry name" value="SUBTILASE"/>
    <property type="match status" value="1"/>
</dbReference>
<dbReference type="Proteomes" id="UP000190888">
    <property type="component" value="Unassembled WGS sequence"/>
</dbReference>
<dbReference type="EMBL" id="FUWH01000004">
    <property type="protein sequence ID" value="SJZ75562.1"/>
    <property type="molecule type" value="Genomic_DNA"/>
</dbReference>
<protein>
    <submittedName>
        <fullName evidence="11">Por secretion system C-terminal sorting domain-containing protein</fullName>
    </submittedName>
</protein>
<evidence type="ECO:0000256" key="4">
    <source>
        <dbReference type="ARBA" id="ARBA00022825"/>
    </source>
</evidence>
<dbReference type="Pfam" id="PF00082">
    <property type="entry name" value="Peptidase_S8"/>
    <property type="match status" value="1"/>
</dbReference>
<evidence type="ECO:0000259" key="9">
    <source>
        <dbReference type="Pfam" id="PF19081"/>
    </source>
</evidence>
<dbReference type="Pfam" id="PF18962">
    <property type="entry name" value="Por_Secre_tail"/>
    <property type="match status" value="1"/>
</dbReference>
<evidence type="ECO:0000256" key="3">
    <source>
        <dbReference type="ARBA" id="ARBA00022801"/>
    </source>
</evidence>
<dbReference type="PROSITE" id="PS00138">
    <property type="entry name" value="SUBTILASE_SER"/>
    <property type="match status" value="1"/>
</dbReference>
<dbReference type="InterPro" id="IPR045474">
    <property type="entry name" value="GEVED"/>
</dbReference>
<keyword evidence="2 5" id="KW-0645">Protease</keyword>
<feature type="active site" description="Charge relay system" evidence="5">
    <location>
        <position position="125"/>
    </location>
</feature>
<evidence type="ECO:0000313" key="12">
    <source>
        <dbReference type="Proteomes" id="UP000190888"/>
    </source>
</evidence>
<evidence type="ECO:0000256" key="2">
    <source>
        <dbReference type="ARBA" id="ARBA00022670"/>
    </source>
</evidence>
<accession>A0A1T4N8L2</accession>
<dbReference type="InterPro" id="IPR044023">
    <property type="entry name" value="Ig_7"/>
</dbReference>
<dbReference type="PANTHER" id="PTHR43399">
    <property type="entry name" value="SUBTILISIN-RELATED"/>
    <property type="match status" value="1"/>
</dbReference>
<dbReference type="InterPro" id="IPR026444">
    <property type="entry name" value="Secre_tail"/>
</dbReference>
<dbReference type="InterPro" id="IPR008979">
    <property type="entry name" value="Galactose-bd-like_sf"/>
</dbReference>
<evidence type="ECO:0000259" key="7">
    <source>
        <dbReference type="Pfam" id="PF00082"/>
    </source>
</evidence>
<feature type="domain" description="Secretion system C-terminal sorting" evidence="8">
    <location>
        <begin position="1199"/>
        <end position="1274"/>
    </location>
</feature>
<dbReference type="InterPro" id="IPR034058">
    <property type="entry name" value="TagA/B/C/D_pept_dom"/>
</dbReference>
<dbReference type="Gene3D" id="3.40.50.200">
    <property type="entry name" value="Peptidase S8/S53 domain"/>
    <property type="match status" value="1"/>
</dbReference>
<evidence type="ECO:0000256" key="1">
    <source>
        <dbReference type="ARBA" id="ARBA00011073"/>
    </source>
</evidence>
<evidence type="ECO:0000256" key="5">
    <source>
        <dbReference type="PROSITE-ProRule" id="PRU01240"/>
    </source>
</evidence>
<feature type="chain" id="PRO_5012029655" evidence="6">
    <location>
        <begin position="22"/>
        <end position="1276"/>
    </location>
</feature>
<dbReference type="NCBIfam" id="TIGR04183">
    <property type="entry name" value="Por_Secre_tail"/>
    <property type="match status" value="1"/>
</dbReference>
<feature type="active site" description="Charge relay system" evidence="5">
    <location>
        <position position="152"/>
    </location>
</feature>
<proteinExistence type="inferred from homology"/>
<dbReference type="SUPFAM" id="SSF49785">
    <property type="entry name" value="Galactose-binding domain-like"/>
    <property type="match status" value="1"/>
</dbReference>
<reference evidence="11 12" key="1">
    <citation type="submission" date="2017-02" db="EMBL/GenBank/DDBJ databases">
        <authorList>
            <person name="Peterson S.W."/>
        </authorList>
    </citation>
    <scope>NUCLEOTIDE SEQUENCE [LARGE SCALE GENOMIC DNA]</scope>
    <source>
        <strain evidence="11 12">DSM 22335</strain>
    </source>
</reference>
<feature type="active site" description="Charge relay system" evidence="5">
    <location>
        <position position="376"/>
    </location>
</feature>
<dbReference type="STRING" id="413434.SAMN04488132_104146"/>
<feature type="signal peptide" evidence="6">
    <location>
        <begin position="1"/>
        <end position="21"/>
    </location>
</feature>